<accession>A0A5C4QUJ5</accession>
<evidence type="ECO:0000256" key="1">
    <source>
        <dbReference type="ARBA" id="ARBA00022598"/>
    </source>
</evidence>
<comment type="caution">
    <text evidence="6">The sequence shown here is derived from an EMBL/GenBank/DDBJ whole genome shotgun (WGS) entry which is preliminary data.</text>
</comment>
<dbReference type="GO" id="GO:0005524">
    <property type="term" value="F:ATP binding"/>
    <property type="evidence" value="ECO:0007669"/>
    <property type="project" value="UniProtKB-UniRule"/>
</dbReference>
<gene>
    <name evidence="6" type="ORF">FHG89_11565</name>
</gene>
<evidence type="ECO:0000313" key="7">
    <source>
        <dbReference type="Proteomes" id="UP000306145"/>
    </source>
</evidence>
<keyword evidence="1" id="KW-0436">Ligase</keyword>
<dbReference type="EMBL" id="VDFY01000138">
    <property type="protein sequence ID" value="TNH29638.1"/>
    <property type="molecule type" value="Genomic_DNA"/>
</dbReference>
<evidence type="ECO:0000259" key="5">
    <source>
        <dbReference type="PROSITE" id="PS50975"/>
    </source>
</evidence>
<dbReference type="PANTHER" id="PTHR43585:SF2">
    <property type="entry name" value="ATP-GRASP ENZYME FSQD"/>
    <property type="match status" value="1"/>
</dbReference>
<dbReference type="PROSITE" id="PS50975">
    <property type="entry name" value="ATP_GRASP"/>
    <property type="match status" value="1"/>
</dbReference>
<dbReference type="Gene3D" id="3.30.470.20">
    <property type="entry name" value="ATP-grasp fold, B domain"/>
    <property type="match status" value="1"/>
</dbReference>
<feature type="domain" description="ATP-grasp" evidence="5">
    <location>
        <begin position="117"/>
        <end position="316"/>
    </location>
</feature>
<keyword evidence="3 4" id="KW-0067">ATP-binding</keyword>
<dbReference type="Proteomes" id="UP000306145">
    <property type="component" value="Unassembled WGS sequence"/>
</dbReference>
<keyword evidence="7" id="KW-1185">Reference proteome</keyword>
<reference evidence="6 7" key="1">
    <citation type="submission" date="2019-06" db="EMBL/GenBank/DDBJ databases">
        <title>Micromonospora ordensis sp. nov., isolated from deep marine sediment.</title>
        <authorList>
            <person name="Veyisoglu A."/>
            <person name="Carro L."/>
            <person name="Klenk H.-P."/>
            <person name="Sahin N."/>
        </authorList>
    </citation>
    <scope>NUCLEOTIDE SEQUENCE [LARGE SCALE GENOMIC DNA]</scope>
    <source>
        <strain evidence="6 7">S2509</strain>
    </source>
</reference>
<dbReference type="Pfam" id="PF13535">
    <property type="entry name" value="ATP-grasp_4"/>
    <property type="match status" value="1"/>
</dbReference>
<evidence type="ECO:0000256" key="2">
    <source>
        <dbReference type="ARBA" id="ARBA00022741"/>
    </source>
</evidence>
<name>A0A5C4QUJ5_9ACTN</name>
<dbReference type="OrthoDB" id="3342161at2"/>
<dbReference type="GO" id="GO:0016874">
    <property type="term" value="F:ligase activity"/>
    <property type="evidence" value="ECO:0007669"/>
    <property type="project" value="UniProtKB-KW"/>
</dbReference>
<evidence type="ECO:0000256" key="4">
    <source>
        <dbReference type="PROSITE-ProRule" id="PRU00409"/>
    </source>
</evidence>
<dbReference type="GO" id="GO:0046872">
    <property type="term" value="F:metal ion binding"/>
    <property type="evidence" value="ECO:0007669"/>
    <property type="project" value="InterPro"/>
</dbReference>
<dbReference type="AlphaFoldDB" id="A0A5C4QUJ5"/>
<dbReference type="PANTHER" id="PTHR43585">
    <property type="entry name" value="FUMIPYRROLE BIOSYNTHESIS PROTEIN C"/>
    <property type="match status" value="1"/>
</dbReference>
<protein>
    <submittedName>
        <fullName evidence="6">ATP-grasp domain-containing protein</fullName>
    </submittedName>
</protein>
<sequence length="442" mass="48501">MPAESELMLILAPDRYVLRACRKLGVPHVVVYGARHRDLAFQEIPAPAIPVFCEDHHKPEAVLTALHRAGFGDRQFTAVQTTIEPLLITASVLGRALGARVLSPTTAVLFRDKFLQKQRIADAGLATARSVLIEDIFALEPDFPMPFERGVLKPVTGLATQTTSVVDGIDDLLATARRYRQQRISARTFVLEEFVTGDEWTADGVVSDGELLFYGLGRYEQPCLTTLQDNAPLSMRKFDPHSESWAYQAADDMVRAALDALGLTDGVFHMELFHDPLSGRVVFSECAARRGGALTEEEILAKFGVDLGEAAVQCALGWKPDLDVRVRTGTVGSVYFTSRPGTLAACPSPAELTDLPDVSFARIELPIGYRMAGAAESTTTRIGMAMINAADPQSLERRRAEVLQWFDERLVVIPAATTGAELRDWHRRVSGTDEFADVLYGE</sequence>
<keyword evidence="2 4" id="KW-0547">Nucleotide-binding</keyword>
<proteinExistence type="predicted"/>
<dbReference type="InterPro" id="IPR052032">
    <property type="entry name" value="ATP-dep_AA_Ligase"/>
</dbReference>
<dbReference type="RefSeq" id="WP_139584378.1">
    <property type="nucleotide sequence ID" value="NZ_VDFY01000138.1"/>
</dbReference>
<dbReference type="SUPFAM" id="SSF56059">
    <property type="entry name" value="Glutathione synthetase ATP-binding domain-like"/>
    <property type="match status" value="1"/>
</dbReference>
<evidence type="ECO:0000313" key="6">
    <source>
        <dbReference type="EMBL" id="TNH29638.1"/>
    </source>
</evidence>
<organism evidence="6 7">
    <name type="scientific">Micromonospora orduensis</name>
    <dbReference type="NCBI Taxonomy" id="1420891"/>
    <lineage>
        <taxon>Bacteria</taxon>
        <taxon>Bacillati</taxon>
        <taxon>Actinomycetota</taxon>
        <taxon>Actinomycetes</taxon>
        <taxon>Micromonosporales</taxon>
        <taxon>Micromonosporaceae</taxon>
        <taxon>Micromonospora</taxon>
    </lineage>
</organism>
<dbReference type="InterPro" id="IPR011761">
    <property type="entry name" value="ATP-grasp"/>
</dbReference>
<evidence type="ECO:0000256" key="3">
    <source>
        <dbReference type="ARBA" id="ARBA00022840"/>
    </source>
</evidence>